<dbReference type="Proteomes" id="UP000827724">
    <property type="component" value="Unassembled WGS sequence"/>
</dbReference>
<sequence length="456" mass="50441">MRRASYPYQPPAKLQCRGNTYSQLSSERQSEIYVQLVQRCHSLETLRREGVILDVGQPPHGAAQQKGLCVVDFAATPDGSPAAGKRKAVAIACETAEAEGGGNEPVSICVLDFLTGQTLVDSFVAPSRPISDWRTHVHGTSAKSIEAAVKGNNCLRGWQEARAKLFEYVDNQTVLVGYMICGDLEALRVFHKGIVDAQILAADAIFGEDRGPQTKWPIDRVCMGLASLFIRQNATPENQKHDPLEDALASREIVLRFIQQPRKVKEWGNRERHELFGESPDEQKAKGNAAMPAKRASGKRRAGAKGSSSSTVNQKANRGRGAKQNRTTMPSRAAGASVPVAEPWKELKMEDSARRLKKDEPQNGSRSAAAKANQMERSSKGTEESGSKTTRGARRRAKKEAEKAAEREAELRKMVRELEEQSESLRLEDAKQSAKAHWEVKHKAERKARWVEQQRS</sequence>
<evidence type="ECO:0000259" key="5">
    <source>
        <dbReference type="SMART" id="SM00479"/>
    </source>
</evidence>
<dbReference type="PANTHER" id="PTHR12801">
    <property type="entry name" value="RNA EXONUCLEASE REXO1 / RECO3 FAMILY MEMBER-RELATED"/>
    <property type="match status" value="1"/>
</dbReference>
<feature type="compositionally biased region" description="Basic and acidic residues" evidence="4">
    <location>
        <begin position="377"/>
        <end position="386"/>
    </location>
</feature>
<dbReference type="SUPFAM" id="SSF53098">
    <property type="entry name" value="Ribonuclease H-like"/>
    <property type="match status" value="1"/>
</dbReference>
<keyword evidence="3" id="KW-0269">Exonuclease</keyword>
<evidence type="ECO:0000256" key="2">
    <source>
        <dbReference type="ARBA" id="ARBA00022801"/>
    </source>
</evidence>
<dbReference type="PANTHER" id="PTHR12801:SF114">
    <property type="entry name" value="EXONUCLEASE, PUTATIVE (AFU_ORTHOLOGUE AFUA_7G00870)-RELATED"/>
    <property type="match status" value="1"/>
</dbReference>
<dbReference type="GO" id="GO:0005634">
    <property type="term" value="C:nucleus"/>
    <property type="evidence" value="ECO:0007669"/>
    <property type="project" value="TreeGrafter"/>
</dbReference>
<evidence type="ECO:0000313" key="7">
    <source>
        <dbReference type="Proteomes" id="UP000827724"/>
    </source>
</evidence>
<feature type="domain" description="Exonuclease" evidence="5">
    <location>
        <begin position="87"/>
        <end position="263"/>
    </location>
</feature>
<dbReference type="AlphaFoldDB" id="A0A9P8TU51"/>
<keyword evidence="7" id="KW-1185">Reference proteome</keyword>
<feature type="compositionally biased region" description="Basic and acidic residues" evidence="4">
    <location>
        <begin position="399"/>
        <end position="456"/>
    </location>
</feature>
<dbReference type="GO" id="GO:0004527">
    <property type="term" value="F:exonuclease activity"/>
    <property type="evidence" value="ECO:0007669"/>
    <property type="project" value="UniProtKB-KW"/>
</dbReference>
<protein>
    <recommendedName>
        <fullName evidence="5">Exonuclease domain-containing protein</fullName>
    </recommendedName>
</protein>
<dbReference type="OrthoDB" id="16516at2759"/>
<dbReference type="InterPro" id="IPR012337">
    <property type="entry name" value="RNaseH-like_sf"/>
</dbReference>
<evidence type="ECO:0000313" key="6">
    <source>
        <dbReference type="EMBL" id="KAH6605149.1"/>
    </source>
</evidence>
<organism evidence="6 7">
    <name type="scientific">Trichoderma cornu-damae</name>
    <dbReference type="NCBI Taxonomy" id="654480"/>
    <lineage>
        <taxon>Eukaryota</taxon>
        <taxon>Fungi</taxon>
        <taxon>Dikarya</taxon>
        <taxon>Ascomycota</taxon>
        <taxon>Pezizomycotina</taxon>
        <taxon>Sordariomycetes</taxon>
        <taxon>Hypocreomycetidae</taxon>
        <taxon>Hypocreales</taxon>
        <taxon>Hypocreaceae</taxon>
        <taxon>Trichoderma</taxon>
    </lineage>
</organism>
<dbReference type="InterPro" id="IPR047021">
    <property type="entry name" value="REXO1/3/4-like"/>
</dbReference>
<name>A0A9P8TU51_9HYPO</name>
<feature type="region of interest" description="Disordered" evidence="4">
    <location>
        <begin position="268"/>
        <end position="456"/>
    </location>
</feature>
<dbReference type="GO" id="GO:0006364">
    <property type="term" value="P:rRNA processing"/>
    <property type="evidence" value="ECO:0007669"/>
    <property type="project" value="TreeGrafter"/>
</dbReference>
<accession>A0A9P8TU51</accession>
<comment type="caution">
    <text evidence="6">The sequence shown here is derived from an EMBL/GenBank/DDBJ whole genome shotgun (WGS) entry which is preliminary data.</text>
</comment>
<gene>
    <name evidence="6" type="ORF">Trco_006856</name>
</gene>
<keyword evidence="1" id="KW-0540">Nuclease</keyword>
<proteinExistence type="predicted"/>
<evidence type="ECO:0000256" key="4">
    <source>
        <dbReference type="SAM" id="MobiDB-lite"/>
    </source>
</evidence>
<dbReference type="InterPro" id="IPR036397">
    <property type="entry name" value="RNaseH_sf"/>
</dbReference>
<evidence type="ECO:0000256" key="3">
    <source>
        <dbReference type="ARBA" id="ARBA00022839"/>
    </source>
</evidence>
<dbReference type="GO" id="GO:0003676">
    <property type="term" value="F:nucleic acid binding"/>
    <property type="evidence" value="ECO:0007669"/>
    <property type="project" value="InterPro"/>
</dbReference>
<keyword evidence="2" id="KW-0378">Hydrolase</keyword>
<dbReference type="SMART" id="SM00479">
    <property type="entry name" value="EXOIII"/>
    <property type="match status" value="1"/>
</dbReference>
<dbReference type="EMBL" id="JAIWOZ010000005">
    <property type="protein sequence ID" value="KAH6605149.1"/>
    <property type="molecule type" value="Genomic_DNA"/>
</dbReference>
<reference evidence="6" key="1">
    <citation type="submission" date="2021-08" db="EMBL/GenBank/DDBJ databases">
        <title>Chromosome-Level Trichoderma cornu-damae using Hi-C Data.</title>
        <authorList>
            <person name="Kim C.S."/>
        </authorList>
    </citation>
    <scope>NUCLEOTIDE SEQUENCE</scope>
    <source>
        <strain evidence="6">KA19-0412C</strain>
    </source>
</reference>
<feature type="compositionally biased region" description="Basic and acidic residues" evidence="4">
    <location>
        <begin position="343"/>
        <end position="361"/>
    </location>
</feature>
<evidence type="ECO:0000256" key="1">
    <source>
        <dbReference type="ARBA" id="ARBA00022722"/>
    </source>
</evidence>
<dbReference type="GO" id="GO:0000027">
    <property type="term" value="P:ribosomal large subunit assembly"/>
    <property type="evidence" value="ECO:0007669"/>
    <property type="project" value="TreeGrafter"/>
</dbReference>
<dbReference type="Gene3D" id="3.30.420.10">
    <property type="entry name" value="Ribonuclease H-like superfamily/Ribonuclease H"/>
    <property type="match status" value="1"/>
</dbReference>
<dbReference type="InterPro" id="IPR013520">
    <property type="entry name" value="Ribonucl_H"/>
</dbReference>
<feature type="compositionally biased region" description="Basic and acidic residues" evidence="4">
    <location>
        <begin position="268"/>
        <end position="285"/>
    </location>
</feature>